<evidence type="ECO:0000313" key="3">
    <source>
        <dbReference type="Proteomes" id="UP000092445"/>
    </source>
</evidence>
<dbReference type="VEuPathDB" id="VectorBase:GPAI003204"/>
<accession>A0A1A9Z429</accession>
<dbReference type="AlphaFoldDB" id="A0A1A9Z429"/>
<name>A0A1A9Z429_GLOPL</name>
<feature type="compositionally biased region" description="Polar residues" evidence="1">
    <location>
        <begin position="33"/>
        <end position="44"/>
    </location>
</feature>
<organism evidence="2 3">
    <name type="scientific">Glossina pallidipes</name>
    <name type="common">Tsetse fly</name>
    <dbReference type="NCBI Taxonomy" id="7398"/>
    <lineage>
        <taxon>Eukaryota</taxon>
        <taxon>Metazoa</taxon>
        <taxon>Ecdysozoa</taxon>
        <taxon>Arthropoda</taxon>
        <taxon>Hexapoda</taxon>
        <taxon>Insecta</taxon>
        <taxon>Pterygota</taxon>
        <taxon>Neoptera</taxon>
        <taxon>Endopterygota</taxon>
        <taxon>Diptera</taxon>
        <taxon>Brachycera</taxon>
        <taxon>Muscomorpha</taxon>
        <taxon>Hippoboscoidea</taxon>
        <taxon>Glossinidae</taxon>
        <taxon>Glossina</taxon>
    </lineage>
</organism>
<protein>
    <submittedName>
        <fullName evidence="2">Uncharacterized protein</fullName>
    </submittedName>
</protein>
<evidence type="ECO:0000256" key="1">
    <source>
        <dbReference type="SAM" id="MobiDB-lite"/>
    </source>
</evidence>
<proteinExistence type="predicted"/>
<feature type="region of interest" description="Disordered" evidence="1">
    <location>
        <begin position="23"/>
        <end position="46"/>
    </location>
</feature>
<keyword evidence="3" id="KW-1185">Reference proteome</keyword>
<sequence length="109" mass="12836">MERRPYFPLFRPPTTPIKMYKNFKKQQQQQKQCPQSSQRNSNDGKQWLWRARNCKKLTGSPRTYEYEVNANFRNSVNQNVGTTCVSFQTSNTCLHKRTSSSLQNFSSYG</sequence>
<dbReference type="EnsemblMetazoa" id="GPAI003204-RA">
    <property type="protein sequence ID" value="GPAI003204-PA"/>
    <property type="gene ID" value="GPAI003204"/>
</dbReference>
<evidence type="ECO:0000313" key="2">
    <source>
        <dbReference type="EnsemblMetazoa" id="GPAI003204-PA"/>
    </source>
</evidence>
<dbReference type="Proteomes" id="UP000092445">
    <property type="component" value="Unassembled WGS sequence"/>
</dbReference>
<reference evidence="2" key="2">
    <citation type="submission" date="2020-05" db="UniProtKB">
        <authorList>
            <consortium name="EnsemblMetazoa"/>
        </authorList>
    </citation>
    <scope>IDENTIFICATION</scope>
    <source>
        <strain evidence="2">IAEA</strain>
    </source>
</reference>
<reference evidence="3" key="1">
    <citation type="submission" date="2014-03" db="EMBL/GenBank/DDBJ databases">
        <authorList>
            <person name="Aksoy S."/>
            <person name="Warren W."/>
            <person name="Wilson R.K."/>
        </authorList>
    </citation>
    <scope>NUCLEOTIDE SEQUENCE [LARGE SCALE GENOMIC DNA]</scope>
    <source>
        <strain evidence="3">IAEA</strain>
    </source>
</reference>